<dbReference type="NCBIfam" id="TIGR04539">
    <property type="entry name" value="tRNA_cyclodipep"/>
    <property type="match status" value="1"/>
</dbReference>
<dbReference type="Gene3D" id="3.40.50.11710">
    <property type="entry name" value="Cyclodipeptide synthase"/>
    <property type="match status" value="1"/>
</dbReference>
<keyword evidence="2" id="KW-0808">Transferase</keyword>
<gene>
    <name evidence="4" type="ORF">VZ94_15590</name>
</gene>
<dbReference type="InterPro" id="IPR038622">
    <property type="entry name" value="CDPS_sf"/>
</dbReference>
<dbReference type="GO" id="GO:0016755">
    <property type="term" value="F:aminoacyltransferase activity"/>
    <property type="evidence" value="ECO:0007669"/>
    <property type="project" value="InterPro"/>
</dbReference>
<comment type="caution">
    <text evidence="4">The sequence shown here is derived from an EMBL/GenBank/DDBJ whole genome shotgun (WGS) entry which is preliminary data.</text>
</comment>
<comment type="similarity">
    <text evidence="1">Belongs to the CDPS family.</text>
</comment>
<protein>
    <recommendedName>
        <fullName evidence="3">Cyclodipeptide synthase</fullName>
    </recommendedName>
</protein>
<dbReference type="InterPro" id="IPR030903">
    <property type="entry name" value="CDPS"/>
</dbReference>
<proteinExistence type="inferred from homology"/>
<evidence type="ECO:0000313" key="5">
    <source>
        <dbReference type="Proteomes" id="UP000033684"/>
    </source>
</evidence>
<organism evidence="4 5">
    <name type="scientific">Methylocucumis oryzae</name>
    <dbReference type="NCBI Taxonomy" id="1632867"/>
    <lineage>
        <taxon>Bacteria</taxon>
        <taxon>Pseudomonadati</taxon>
        <taxon>Pseudomonadota</taxon>
        <taxon>Gammaproteobacteria</taxon>
        <taxon>Methylococcales</taxon>
        <taxon>Methylococcaceae</taxon>
        <taxon>Methylocucumis</taxon>
    </lineage>
</organism>
<dbReference type="OrthoDB" id="5859701at2"/>
<dbReference type="AlphaFoldDB" id="A0A0F3IGG6"/>
<dbReference type="RefSeq" id="WP_045779938.1">
    <property type="nucleotide sequence ID" value="NZ_LAJX01000171.1"/>
</dbReference>
<dbReference type="Pfam" id="PF16715">
    <property type="entry name" value="CDPS"/>
    <property type="match status" value="1"/>
</dbReference>
<evidence type="ECO:0000256" key="1">
    <source>
        <dbReference type="ARBA" id="ARBA00006034"/>
    </source>
</evidence>
<evidence type="ECO:0000313" key="4">
    <source>
        <dbReference type="EMBL" id="KJV05787.1"/>
    </source>
</evidence>
<dbReference type="SUPFAM" id="SSF55826">
    <property type="entry name" value="YbaK/ProRS associated domain"/>
    <property type="match status" value="1"/>
</dbReference>
<name>A0A0F3IGG6_9GAMM</name>
<reference evidence="5" key="1">
    <citation type="submission" date="2015-03" db="EMBL/GenBank/DDBJ databases">
        <title>Draft genome sequence of a novel methanotroph (Sn10-6) isolated from flooded ricefield rhizosphere in India.</title>
        <authorList>
            <person name="Pandit P.S."/>
            <person name="Pore S.D."/>
            <person name="Arora P."/>
            <person name="Kapse N.G."/>
            <person name="Dhakephalkar P.K."/>
            <person name="Rahalkar M.C."/>
        </authorList>
    </citation>
    <scope>NUCLEOTIDE SEQUENCE [LARGE SCALE GENOMIC DNA]</scope>
    <source>
        <strain evidence="5">Sn10-6</strain>
    </source>
</reference>
<dbReference type="InterPro" id="IPR036754">
    <property type="entry name" value="YbaK/aa-tRNA-synt-asso_dom_sf"/>
</dbReference>
<dbReference type="GO" id="GO:0002161">
    <property type="term" value="F:aminoacyl-tRNA deacylase activity"/>
    <property type="evidence" value="ECO:0007669"/>
    <property type="project" value="InterPro"/>
</dbReference>
<dbReference type="Proteomes" id="UP000033684">
    <property type="component" value="Unassembled WGS sequence"/>
</dbReference>
<reference evidence="4 5" key="2">
    <citation type="journal article" date="2016" name="Microb. Ecol.">
        <title>Genome Characteristics of a Novel Type I Methanotroph (Sn10-6) Isolated from a Flooded Indian Rice Field.</title>
        <authorList>
            <person name="Rahalkar M.C."/>
            <person name="Pandit P.S."/>
            <person name="Dhakephalkar P.K."/>
            <person name="Pore S."/>
            <person name="Arora P."/>
            <person name="Kapse N."/>
        </authorList>
    </citation>
    <scope>NUCLEOTIDE SEQUENCE [LARGE SCALE GENOMIC DNA]</scope>
    <source>
        <strain evidence="4 5">Sn10-6</strain>
    </source>
</reference>
<dbReference type="Gene3D" id="3.90.960.10">
    <property type="entry name" value="YbaK/aminoacyl-tRNA synthetase-associated domain"/>
    <property type="match status" value="1"/>
</dbReference>
<sequence length="379" mass="42949">MPKSTQPLSHRALSLPTAINLSAKAAHDPVLERYLIETVPVQVTYPHRQEVILIVLPVTRRIDLVGLARVLSAKRAEFIPQSLMQQCFGQSEPLLLLPFADSYADTQVYYASELQTLTQIQFCQHQLEQRVFLTADDFFARAGRVRWLELPTVAKYKIEVAQIFPEQQRDVLLQKRHCMLGFSLQSQSFMPAKLAGMAEWISKHFSECSVLIGDGIHRITLEINGMSKAQAASHALSLGQAVIEQDASIFQSYQSQCRFHLISTAAMQTTPDYFQYYQSLTHLFEHDEKFHASVNAFATNFVGERRLIDADSLAYFKQLSCQYLLEEIALTAILLSQGVTIFVYPGTLRIMQELSLGEHPGVPSVFNQLVSINLRQKRR</sequence>
<keyword evidence="5" id="KW-1185">Reference proteome</keyword>
<evidence type="ECO:0000256" key="3">
    <source>
        <dbReference type="ARBA" id="ARBA00030771"/>
    </source>
</evidence>
<dbReference type="EMBL" id="LAJX01000171">
    <property type="protein sequence ID" value="KJV05787.1"/>
    <property type="molecule type" value="Genomic_DNA"/>
</dbReference>
<evidence type="ECO:0000256" key="2">
    <source>
        <dbReference type="ARBA" id="ARBA00022679"/>
    </source>
</evidence>
<accession>A0A0F3IGG6</accession>